<proteinExistence type="inferred from homology"/>
<keyword evidence="11" id="KW-0497">Mitogen</keyword>
<dbReference type="SMART" id="SM00125">
    <property type="entry name" value="IL1"/>
    <property type="match status" value="1"/>
</dbReference>
<dbReference type="GeneID" id="103362339"/>
<evidence type="ECO:0000256" key="4">
    <source>
        <dbReference type="ARBA" id="ARBA00010448"/>
    </source>
</evidence>
<dbReference type="GO" id="GO:0001660">
    <property type="term" value="P:fever generation"/>
    <property type="evidence" value="ECO:0007669"/>
    <property type="project" value="UniProtKB-KW"/>
</dbReference>
<evidence type="ECO:0000256" key="5">
    <source>
        <dbReference type="ARBA" id="ARBA00022490"/>
    </source>
</evidence>
<dbReference type="GO" id="GO:0051781">
    <property type="term" value="P:positive regulation of cell division"/>
    <property type="evidence" value="ECO:0007669"/>
    <property type="project" value="UniProtKB-KW"/>
</dbReference>
<keyword evidence="6" id="KW-0202">Cytokine</keyword>
<dbReference type="SUPFAM" id="SSF50353">
    <property type="entry name" value="Cytokine"/>
    <property type="match status" value="1"/>
</dbReference>
<keyword evidence="5" id="KW-0963">Cytoplasm</keyword>
<dbReference type="GO" id="GO:0010628">
    <property type="term" value="P:positive regulation of gene expression"/>
    <property type="evidence" value="ECO:0007669"/>
    <property type="project" value="TreeGrafter"/>
</dbReference>
<evidence type="ECO:0000256" key="8">
    <source>
        <dbReference type="ARBA" id="ARBA00022620"/>
    </source>
</evidence>
<name>A0A9Y4N4V0_9TELE</name>
<protein>
    <recommendedName>
        <fullName evidence="12">Interleukin-1</fullName>
    </recommendedName>
</protein>
<reference evidence="14" key="1">
    <citation type="submission" date="2025-08" db="UniProtKB">
        <authorList>
            <consortium name="RefSeq"/>
        </authorList>
    </citation>
    <scope>IDENTIFICATION</scope>
</reference>
<dbReference type="GO" id="GO:0005615">
    <property type="term" value="C:extracellular space"/>
    <property type="evidence" value="ECO:0007669"/>
    <property type="project" value="UniProtKB-KW"/>
</dbReference>
<keyword evidence="8" id="KW-0666">Pyrogen</keyword>
<dbReference type="GO" id="GO:0005764">
    <property type="term" value="C:lysosome"/>
    <property type="evidence" value="ECO:0007669"/>
    <property type="project" value="UniProtKB-SubCell"/>
</dbReference>
<evidence type="ECO:0000256" key="6">
    <source>
        <dbReference type="ARBA" id="ARBA00022514"/>
    </source>
</evidence>
<dbReference type="Gene3D" id="2.80.10.50">
    <property type="match status" value="1"/>
</dbReference>
<dbReference type="Pfam" id="PF00340">
    <property type="entry name" value="IL1"/>
    <property type="match status" value="1"/>
</dbReference>
<dbReference type="RefSeq" id="XP_008286887.1">
    <property type="nucleotide sequence ID" value="XM_008288665.1"/>
</dbReference>
<dbReference type="PANTHER" id="PTHR10078">
    <property type="entry name" value="INTERLEUKIN-1 FAMILY MEMBER"/>
    <property type="match status" value="1"/>
</dbReference>
<keyword evidence="13" id="KW-1185">Reference proteome</keyword>
<evidence type="ECO:0000256" key="1">
    <source>
        <dbReference type="ARBA" id="ARBA00004371"/>
    </source>
</evidence>
<dbReference type="GO" id="GO:0071222">
    <property type="term" value="P:cellular response to lipopolysaccharide"/>
    <property type="evidence" value="ECO:0007669"/>
    <property type="project" value="TreeGrafter"/>
</dbReference>
<dbReference type="GO" id="GO:0019221">
    <property type="term" value="P:cytokine-mediated signaling pathway"/>
    <property type="evidence" value="ECO:0007669"/>
    <property type="project" value="TreeGrafter"/>
</dbReference>
<dbReference type="GO" id="GO:1901222">
    <property type="term" value="P:regulation of non-canonical NF-kappaB signal transduction"/>
    <property type="evidence" value="ECO:0007669"/>
    <property type="project" value="TreeGrafter"/>
</dbReference>
<evidence type="ECO:0000256" key="12">
    <source>
        <dbReference type="RuleBase" id="RU003753"/>
    </source>
</evidence>
<dbReference type="PANTHER" id="PTHR10078:SF30">
    <property type="entry name" value="INTERLEUKIN-1 BETA"/>
    <property type="match status" value="1"/>
</dbReference>
<dbReference type="InterPro" id="IPR000975">
    <property type="entry name" value="IL-1_fam"/>
</dbReference>
<dbReference type="GO" id="GO:0006955">
    <property type="term" value="P:immune response"/>
    <property type="evidence" value="ECO:0007669"/>
    <property type="project" value="InterPro"/>
</dbReference>
<dbReference type="GO" id="GO:0048246">
    <property type="term" value="P:macrophage chemotaxis"/>
    <property type="evidence" value="ECO:0007669"/>
    <property type="project" value="TreeGrafter"/>
</dbReference>
<dbReference type="PRINTS" id="PR01359">
    <property type="entry name" value="INTRLEUKIN1B"/>
</dbReference>
<evidence type="ECO:0000256" key="2">
    <source>
        <dbReference type="ARBA" id="ARBA00004514"/>
    </source>
</evidence>
<evidence type="ECO:0000256" key="3">
    <source>
        <dbReference type="ARBA" id="ARBA00004550"/>
    </source>
</evidence>
<comment type="similarity">
    <text evidence="4 12">Belongs to the IL-1 family.</text>
</comment>
<evidence type="ECO:0000313" key="14">
    <source>
        <dbReference type="RefSeq" id="XP_008286887.1"/>
    </source>
</evidence>
<dbReference type="CDD" id="cd23296">
    <property type="entry name" value="beta-trefoil_IL1B"/>
    <property type="match status" value="1"/>
</dbReference>
<dbReference type="InterPro" id="IPR008996">
    <property type="entry name" value="IL1/FGF"/>
</dbReference>
<keyword evidence="7 12" id="KW-0964">Secreted</keyword>
<evidence type="ECO:0000256" key="11">
    <source>
        <dbReference type="ARBA" id="ARBA00023246"/>
    </source>
</evidence>
<keyword evidence="9" id="KW-0395">Inflammatory response</keyword>
<dbReference type="PRINTS" id="PR01357">
    <property type="entry name" value="INTRLEUKN1AB"/>
</dbReference>
<dbReference type="PRINTS" id="PR00264">
    <property type="entry name" value="INTERLEUKIN1"/>
</dbReference>
<dbReference type="GO" id="GO:0005829">
    <property type="term" value="C:cytosol"/>
    <property type="evidence" value="ECO:0007669"/>
    <property type="project" value="UniProtKB-SubCell"/>
</dbReference>
<dbReference type="GO" id="GO:0005149">
    <property type="term" value="F:interleukin-1 receptor binding"/>
    <property type="evidence" value="ECO:0007669"/>
    <property type="project" value="UniProtKB-UniRule"/>
</dbReference>
<organism evidence="13 14">
    <name type="scientific">Stegastes partitus</name>
    <name type="common">bicolor damselfish</name>
    <dbReference type="NCBI Taxonomy" id="144197"/>
    <lineage>
        <taxon>Eukaryota</taxon>
        <taxon>Metazoa</taxon>
        <taxon>Chordata</taxon>
        <taxon>Craniata</taxon>
        <taxon>Vertebrata</taxon>
        <taxon>Euteleostomi</taxon>
        <taxon>Actinopterygii</taxon>
        <taxon>Neopterygii</taxon>
        <taxon>Teleostei</taxon>
        <taxon>Neoteleostei</taxon>
        <taxon>Acanthomorphata</taxon>
        <taxon>Ovalentaria</taxon>
        <taxon>Pomacentridae</taxon>
        <taxon>Stegastes</taxon>
    </lineage>
</organism>
<keyword evidence="10" id="KW-0458">Lysosome</keyword>
<dbReference type="Proteomes" id="UP000694891">
    <property type="component" value="Unplaced"/>
</dbReference>
<gene>
    <name evidence="14" type="primary">LOC103362339</name>
</gene>
<evidence type="ECO:0000256" key="9">
    <source>
        <dbReference type="ARBA" id="ARBA00023198"/>
    </source>
</evidence>
<evidence type="ECO:0000256" key="10">
    <source>
        <dbReference type="ARBA" id="ARBA00023228"/>
    </source>
</evidence>
<dbReference type="AlphaFoldDB" id="A0A9Y4N4V0"/>
<dbReference type="GO" id="GO:0005125">
    <property type="term" value="F:cytokine activity"/>
    <property type="evidence" value="ECO:0007669"/>
    <property type="project" value="UniProtKB-UniRule"/>
</dbReference>
<evidence type="ECO:0000313" key="13">
    <source>
        <dbReference type="Proteomes" id="UP000694891"/>
    </source>
</evidence>
<sequence length="267" mass="30252">MSCDAVTGGTTFCLPADLKNMESEMSRNMSKMWSDKMPQGLDLEISHHPLTMRQVANLVIAMERLKASTSETVLSTDFRDENLLSIMLDSIVEERIVFERSTVPLDQFSRTGVHQCSVTDSQKRSLVLVQNSMELHAVMLQGGSDNRKVHLNMSTYVHPTPSTEARPVALGIKDSNLYLSCHKDGDEPPTLHLEEVTDKDSLLRISSESEMVRFLFYKRDSGLNISTLMSARFPDWYISTAQQDNKPVEMCQEIAPRYRAFNIQRQS</sequence>
<accession>A0A9Y4N4V0</accession>
<comment type="subcellular location">
    <subcellularLocation>
        <location evidence="2">Cytoplasm</location>
        <location evidence="2">Cytosol</location>
    </subcellularLocation>
    <subcellularLocation>
        <location evidence="1">Lysosome</location>
    </subcellularLocation>
    <subcellularLocation>
        <location evidence="3">Secreted</location>
        <location evidence="3">Extracellular exosome</location>
    </subcellularLocation>
</comment>
<dbReference type="GO" id="GO:0042119">
    <property type="term" value="P:neutrophil activation"/>
    <property type="evidence" value="ECO:0007669"/>
    <property type="project" value="TreeGrafter"/>
</dbReference>
<evidence type="ECO:0000256" key="7">
    <source>
        <dbReference type="ARBA" id="ARBA00022525"/>
    </source>
</evidence>